<accession>A0A3L5TTP3</accession>
<evidence type="ECO:0000259" key="1">
    <source>
        <dbReference type="Pfam" id="PF18738"/>
    </source>
</evidence>
<keyword evidence="3" id="KW-1185">Reference proteome</keyword>
<dbReference type="Pfam" id="PF18738">
    <property type="entry name" value="HEPN_DZIP3"/>
    <property type="match status" value="1"/>
</dbReference>
<reference evidence="2 3" key="1">
    <citation type="journal article" date="2016" name="PLoS ONE">
        <title>A First Insight into the Genome of the Filter-Feeder Mussel Mytilus galloprovincialis.</title>
        <authorList>
            <person name="Murgarella M."/>
            <person name="Puiu D."/>
            <person name="Novoa B."/>
            <person name="Figueras A."/>
            <person name="Posada D."/>
            <person name="Canchaya C."/>
        </authorList>
    </citation>
    <scope>NUCLEOTIDE SEQUENCE [LARGE SCALE GENOMIC DNA]</scope>
    <source>
        <tissue evidence="2">Muscle</tissue>
    </source>
</reference>
<evidence type="ECO:0000313" key="2">
    <source>
        <dbReference type="EMBL" id="OPL33008.1"/>
    </source>
</evidence>
<dbReference type="Proteomes" id="UP000266721">
    <property type="component" value="Unassembled WGS sequence"/>
</dbReference>
<feature type="non-terminal residue" evidence="2">
    <location>
        <position position="1"/>
    </location>
</feature>
<comment type="caution">
    <text evidence="2">The sequence shown here is derived from an EMBL/GenBank/DDBJ whole genome shotgun (WGS) entry which is preliminary data.</text>
</comment>
<name>A0A3L5TTP3_MYTGA</name>
<organism evidence="2 3">
    <name type="scientific">Mytilus galloprovincialis</name>
    <name type="common">Mediterranean mussel</name>
    <dbReference type="NCBI Taxonomy" id="29158"/>
    <lineage>
        <taxon>Eukaryota</taxon>
        <taxon>Metazoa</taxon>
        <taxon>Spiralia</taxon>
        <taxon>Lophotrochozoa</taxon>
        <taxon>Mollusca</taxon>
        <taxon>Bivalvia</taxon>
        <taxon>Autobranchia</taxon>
        <taxon>Pteriomorphia</taxon>
        <taxon>Mytilida</taxon>
        <taxon>Mytiloidea</taxon>
        <taxon>Mytilidae</taxon>
        <taxon>Mytilinae</taxon>
        <taxon>Mytilus</taxon>
    </lineage>
</organism>
<dbReference type="AlphaFoldDB" id="A0A3L5TTP3"/>
<evidence type="ECO:0000313" key="3">
    <source>
        <dbReference type="Proteomes" id="UP000266721"/>
    </source>
</evidence>
<dbReference type="EMBL" id="KV585433">
    <property type="protein sequence ID" value="OPL33008.1"/>
    <property type="molecule type" value="Genomic_DNA"/>
</dbReference>
<gene>
    <name evidence="2" type="ORF">AM593_01677</name>
</gene>
<proteinExistence type="predicted"/>
<dbReference type="InterPro" id="IPR041249">
    <property type="entry name" value="HEPN_DZIP3"/>
</dbReference>
<feature type="domain" description="DZIP3-like HEPN" evidence="1">
    <location>
        <begin position="33"/>
        <end position="109"/>
    </location>
</feature>
<protein>
    <recommendedName>
        <fullName evidence="1">DZIP3-like HEPN domain-containing protein</fullName>
    </recommendedName>
</protein>
<sequence length="118" mass="13530">LYIGEPFICYCIQDKTGILHLDRRTKWRLRCRVPDSKNFDITLMITLLRDLTSVTPPAGGFDRLPKSTETTLGADLARIKFYRNRLAHLDDAKIDQVSFITNWNDVTSVCNVVLLSEN</sequence>
<feature type="non-terminal residue" evidence="2">
    <location>
        <position position="118"/>
    </location>
</feature>